<keyword evidence="5" id="KW-0808">Transferase</keyword>
<dbReference type="InterPro" id="IPR029063">
    <property type="entry name" value="SAM-dependent_MTases_sf"/>
</dbReference>
<dbReference type="Gene3D" id="3.40.50.150">
    <property type="entry name" value="Vaccinia Virus protein VP39"/>
    <property type="match status" value="1"/>
</dbReference>
<dbReference type="PIRSF" id="PIRSF006540">
    <property type="entry name" value="Nop17p"/>
    <property type="match status" value="1"/>
</dbReference>
<evidence type="ECO:0000256" key="6">
    <source>
        <dbReference type="ARBA" id="ARBA00022884"/>
    </source>
</evidence>
<name>A0A1F6V3P8_9BACT</name>
<evidence type="ECO:0000256" key="2">
    <source>
        <dbReference type="ARBA" id="ARBA00015190"/>
    </source>
</evidence>
<evidence type="ECO:0000256" key="4">
    <source>
        <dbReference type="ARBA" id="ARBA00022603"/>
    </source>
</evidence>
<evidence type="ECO:0000256" key="3">
    <source>
        <dbReference type="ARBA" id="ARBA00022552"/>
    </source>
</evidence>
<dbReference type="PRINTS" id="PR00052">
    <property type="entry name" value="FIBRILLARIN"/>
</dbReference>
<reference evidence="7 8" key="1">
    <citation type="journal article" date="2016" name="Nat. Commun.">
        <title>Thousands of microbial genomes shed light on interconnected biogeochemical processes in an aquifer system.</title>
        <authorList>
            <person name="Anantharaman K."/>
            <person name="Brown C.T."/>
            <person name="Hug L.A."/>
            <person name="Sharon I."/>
            <person name="Castelle C.J."/>
            <person name="Probst A.J."/>
            <person name="Thomas B.C."/>
            <person name="Singh A."/>
            <person name="Wilkins M.J."/>
            <person name="Karaoz U."/>
            <person name="Brodie E.L."/>
            <person name="Williams K.H."/>
            <person name="Hubbard S.S."/>
            <person name="Banfield J.F."/>
        </authorList>
    </citation>
    <scope>NUCLEOTIDE SEQUENCE [LARGE SCALE GENOMIC DNA]</scope>
</reference>
<dbReference type="HAMAP" id="MF_00351">
    <property type="entry name" value="RNA_methyltransf_FlpA"/>
    <property type="match status" value="1"/>
</dbReference>
<dbReference type="Gene3D" id="3.30.200.20">
    <property type="entry name" value="Phosphorylase Kinase, domain 1"/>
    <property type="match status" value="1"/>
</dbReference>
<dbReference type="Proteomes" id="UP000178700">
    <property type="component" value="Unassembled WGS sequence"/>
</dbReference>
<dbReference type="GO" id="GO:1990259">
    <property type="term" value="F:histone H2AQ104 methyltransferase activity"/>
    <property type="evidence" value="ECO:0007669"/>
    <property type="project" value="TreeGrafter"/>
</dbReference>
<organism evidence="7 8">
    <name type="scientific">Candidatus Nomurabacteria bacterium RIFCSPHIGHO2_01_FULL_39_10</name>
    <dbReference type="NCBI Taxonomy" id="1801733"/>
    <lineage>
        <taxon>Bacteria</taxon>
        <taxon>Candidatus Nomuraibacteriota</taxon>
    </lineage>
</organism>
<dbReference type="SMART" id="SM01206">
    <property type="entry name" value="Fibrillarin"/>
    <property type="match status" value="1"/>
</dbReference>
<sequence length="224" mass="25756">MSRKLQPHKIFEIYQETRGKRIYTQSIVPGYTPFDERLYHEDGAEYREFDPTRSKLAAAIMKGTTNAGIRKNDTILYLGISHGYTSSFISDMVGKDGIIFGIDPAPRVIRDLIFLAEQRTNIIPLLADANHPDTYVERVSQVDIVYQDIAQKNQPEIFLSNCKLFLKKGGYGLLAVKARSIDIKKSNKQIFEEVRKKIEKELTVIDFRILEPFELDHCMIIVKK</sequence>
<keyword evidence="3" id="KW-0698">rRNA processing</keyword>
<dbReference type="GO" id="GO:0000494">
    <property type="term" value="P:box C/D sno(s)RNA 3'-end processing"/>
    <property type="evidence" value="ECO:0007669"/>
    <property type="project" value="TreeGrafter"/>
</dbReference>
<protein>
    <recommendedName>
        <fullName evidence="2">rRNA 2'-O-methyltransferase fibrillarin</fullName>
    </recommendedName>
</protein>
<comment type="caution">
    <text evidence="7">The sequence shown here is derived from an EMBL/GenBank/DDBJ whole genome shotgun (WGS) entry which is preliminary data.</text>
</comment>
<dbReference type="SUPFAM" id="SSF53335">
    <property type="entry name" value="S-adenosyl-L-methionine-dependent methyltransferases"/>
    <property type="match status" value="1"/>
</dbReference>
<evidence type="ECO:0000256" key="5">
    <source>
        <dbReference type="ARBA" id="ARBA00022679"/>
    </source>
</evidence>
<dbReference type="PANTHER" id="PTHR10335:SF17">
    <property type="entry name" value="FIBRILLARIN"/>
    <property type="match status" value="1"/>
</dbReference>
<dbReference type="EMBL" id="MFTJ01000057">
    <property type="protein sequence ID" value="OGI64159.1"/>
    <property type="molecule type" value="Genomic_DNA"/>
</dbReference>
<dbReference type="PANTHER" id="PTHR10335">
    <property type="entry name" value="RRNA 2-O-METHYLTRANSFERASE FIBRILLARIN"/>
    <property type="match status" value="1"/>
</dbReference>
<dbReference type="GO" id="GO:0008649">
    <property type="term" value="F:rRNA methyltransferase activity"/>
    <property type="evidence" value="ECO:0007669"/>
    <property type="project" value="TreeGrafter"/>
</dbReference>
<gene>
    <name evidence="7" type="ORF">A2642_00325</name>
</gene>
<dbReference type="NCBIfam" id="NF003276">
    <property type="entry name" value="PRK04266.1-2"/>
    <property type="match status" value="1"/>
</dbReference>
<evidence type="ECO:0000313" key="8">
    <source>
        <dbReference type="Proteomes" id="UP000178700"/>
    </source>
</evidence>
<evidence type="ECO:0000256" key="1">
    <source>
        <dbReference type="ARBA" id="ARBA00010632"/>
    </source>
</evidence>
<accession>A0A1F6V3P8</accession>
<keyword evidence="4" id="KW-0489">Methyltransferase</keyword>
<dbReference type="Pfam" id="PF01269">
    <property type="entry name" value="Fibrillarin"/>
    <property type="match status" value="1"/>
</dbReference>
<dbReference type="InterPro" id="IPR000692">
    <property type="entry name" value="Fibrillarin"/>
</dbReference>
<dbReference type="GO" id="GO:0003723">
    <property type="term" value="F:RNA binding"/>
    <property type="evidence" value="ECO:0007669"/>
    <property type="project" value="UniProtKB-KW"/>
</dbReference>
<comment type="similarity">
    <text evidence="1">Belongs to the methyltransferase superfamily. Fibrillarin family.</text>
</comment>
<proteinExistence type="inferred from homology"/>
<keyword evidence="6" id="KW-0694">RNA-binding</keyword>
<dbReference type="AlphaFoldDB" id="A0A1F6V3P8"/>
<evidence type="ECO:0000313" key="7">
    <source>
        <dbReference type="EMBL" id="OGI64159.1"/>
    </source>
</evidence>